<accession>A0A514Z8N7</accession>
<dbReference type="GO" id="GO:0001681">
    <property type="term" value="F:sialate O-acetylesterase activity"/>
    <property type="evidence" value="ECO:0007669"/>
    <property type="project" value="InterPro"/>
</dbReference>
<dbReference type="RefSeq" id="WP_142766530.1">
    <property type="nucleotide sequence ID" value="NZ_CP041356.1"/>
</dbReference>
<dbReference type="SUPFAM" id="SSF49785">
    <property type="entry name" value="Galactose-binding domain-like"/>
    <property type="match status" value="1"/>
</dbReference>
<dbReference type="SUPFAM" id="SSF52266">
    <property type="entry name" value="SGNH hydrolase"/>
    <property type="match status" value="1"/>
</dbReference>
<gene>
    <name evidence="3" type="ORF">FLP15_07060</name>
</gene>
<dbReference type="PANTHER" id="PTHR22901">
    <property type="entry name" value="SIALATE O-ACETYLESTERASE"/>
    <property type="match status" value="1"/>
</dbReference>
<dbReference type="AlphaFoldDB" id="A0A514Z8N7"/>
<feature type="domain" description="Sialate O-acetylesterase" evidence="2">
    <location>
        <begin position="389"/>
        <end position="491"/>
    </location>
</feature>
<feature type="domain" description="Sialate O-acetylesterase" evidence="2">
    <location>
        <begin position="87"/>
        <end position="191"/>
    </location>
</feature>
<protein>
    <submittedName>
        <fullName evidence="3">Sialate O-acetylesterase</fullName>
    </submittedName>
</protein>
<proteinExistence type="predicted"/>
<dbReference type="InterPro" id="IPR039329">
    <property type="entry name" value="SIAE"/>
</dbReference>
<keyword evidence="1" id="KW-0378">Hydrolase</keyword>
<dbReference type="InterPro" id="IPR036514">
    <property type="entry name" value="SGNH_hydro_sf"/>
</dbReference>
<dbReference type="OrthoDB" id="9795554at2"/>
<evidence type="ECO:0000313" key="3">
    <source>
        <dbReference type="EMBL" id="QDK70960.1"/>
    </source>
</evidence>
<name>A0A514Z8N7_9LACT</name>
<keyword evidence="4" id="KW-1185">Reference proteome</keyword>
<dbReference type="EMBL" id="CP041356">
    <property type="protein sequence ID" value="QDK70960.1"/>
    <property type="molecule type" value="Genomic_DNA"/>
</dbReference>
<dbReference type="PANTHER" id="PTHR22901:SF0">
    <property type="entry name" value="SIALATE O-ACETYLESTERASE"/>
    <property type="match status" value="1"/>
</dbReference>
<evidence type="ECO:0000259" key="2">
    <source>
        <dbReference type="Pfam" id="PF03629"/>
    </source>
</evidence>
<dbReference type="Proteomes" id="UP000315128">
    <property type="component" value="Chromosome"/>
</dbReference>
<dbReference type="Pfam" id="PF03629">
    <property type="entry name" value="SASA"/>
    <property type="match status" value="2"/>
</dbReference>
<sequence>MKTSLFIPYLLRDGAVLQRNAINHFWGYTASNKFISLTYENFFEKVSADKYGYFIFELPAHEASSNLDFTIQIDREKWVIRDISFGDVFLLSGQSNMQLPMDRLKMLYPDEVSKANNPHIHFFEVPESPVFKEKRKELESGVWYRAIGEDLKRLSGIAYFFAKEKYKKDGIPIGLILAAVGGSPINSWMSELTLKTLNSLPIYYSSLKDETFLKYRTTLDEEYQTGYQKMCEQTDRGLLENWKTVTFDDSEWEEVELNKQWLQKYRTPGCIWLRKKIVLPKTFVGKTAQLYLGTMKDADEVFVNGKLVGNTEYQYPPRIYELTELSSVLTIVIRVKIYQSLGGITLTKNHCLLTETQSLDLDNFGHWKIKRGNHLPERVPQYFPQWEASGLFNGMIAPLKHTRFSAILWYQGESDTVSANNYGLRFCKLIQEWRKIFSDSELPFLFVQLPNYALEPENDWARLREEQKKALVLDKTAMVVSVGDGEDDDLHPLNKEVIAKHLFQSYQKIEKYPHGYCNGPLALQAYQYKDQIVIEFQTFGKHLKINHQLELKLIENEKVYQLTNIELSENEVRIRLPSTLELTHTSLIRYNWTNHPKPFITDEAGNAASPFELKIS</sequence>
<dbReference type="GO" id="GO:0005975">
    <property type="term" value="P:carbohydrate metabolic process"/>
    <property type="evidence" value="ECO:0007669"/>
    <property type="project" value="TreeGrafter"/>
</dbReference>
<dbReference type="InterPro" id="IPR005181">
    <property type="entry name" value="SASA"/>
</dbReference>
<evidence type="ECO:0000313" key="4">
    <source>
        <dbReference type="Proteomes" id="UP000315128"/>
    </source>
</evidence>
<dbReference type="KEGG" id="lack:FLP15_07060"/>
<dbReference type="Gene3D" id="3.40.50.1110">
    <property type="entry name" value="SGNH hydrolase"/>
    <property type="match status" value="2"/>
</dbReference>
<reference evidence="3 4" key="1">
    <citation type="submission" date="2019-07" db="EMBL/GenBank/DDBJ databases">
        <title>Genome sequencing of KACC 19320.</title>
        <authorList>
            <person name="Heo J."/>
            <person name="Kim S.-J."/>
            <person name="Kim J.-S."/>
            <person name="Hong S.-B."/>
            <person name="Kwon S.-W."/>
        </authorList>
    </citation>
    <scope>NUCLEOTIDE SEQUENCE [LARGE SCALE GENOMIC DNA]</scope>
    <source>
        <strain evidence="3 4">KACC 19320</strain>
    </source>
</reference>
<organism evidence="3 4">
    <name type="scientific">Lactococcus protaetiae</name>
    <dbReference type="NCBI Taxonomy" id="2592653"/>
    <lineage>
        <taxon>Bacteria</taxon>
        <taxon>Bacillati</taxon>
        <taxon>Bacillota</taxon>
        <taxon>Bacilli</taxon>
        <taxon>Lactobacillales</taxon>
        <taxon>Streptococcaceae</taxon>
        <taxon>Lactococcus</taxon>
    </lineage>
</organism>
<evidence type="ECO:0000256" key="1">
    <source>
        <dbReference type="ARBA" id="ARBA00022801"/>
    </source>
</evidence>
<dbReference type="InterPro" id="IPR008979">
    <property type="entry name" value="Galactose-bd-like_sf"/>
</dbReference>